<protein>
    <recommendedName>
        <fullName evidence="4">non-specific protein-tyrosine kinase</fullName>
        <ecNumber evidence="4">2.7.10.2</ecNumber>
    </recommendedName>
</protein>
<organism evidence="20 21">
    <name type="scientific">Maritimibacter dapengensis</name>
    <dbReference type="NCBI Taxonomy" id="2836868"/>
    <lineage>
        <taxon>Bacteria</taxon>
        <taxon>Pseudomonadati</taxon>
        <taxon>Pseudomonadota</taxon>
        <taxon>Alphaproteobacteria</taxon>
        <taxon>Rhodobacterales</taxon>
        <taxon>Roseobacteraceae</taxon>
        <taxon>Maritimibacter</taxon>
    </lineage>
</organism>
<feature type="domain" description="Polysaccharide chain length determinant N-terminal" evidence="17">
    <location>
        <begin position="20"/>
        <end position="109"/>
    </location>
</feature>
<evidence type="ECO:0000256" key="3">
    <source>
        <dbReference type="ARBA" id="ARBA00008883"/>
    </source>
</evidence>
<reference evidence="20 21" key="1">
    <citation type="submission" date="2021-05" db="EMBL/GenBank/DDBJ databases">
        <title>Culturable bacteria isolated from Daya Bay.</title>
        <authorList>
            <person name="Zheng W."/>
            <person name="Yu S."/>
            <person name="Huang Y."/>
        </authorList>
    </citation>
    <scope>NUCLEOTIDE SEQUENCE [LARGE SCALE GENOMIC DNA]</scope>
    <source>
        <strain evidence="20 21">DP4N28-5</strain>
    </source>
</reference>
<keyword evidence="10" id="KW-0418">Kinase</keyword>
<evidence type="ECO:0000256" key="5">
    <source>
        <dbReference type="ARBA" id="ARBA00022475"/>
    </source>
</evidence>
<feature type="coiled-coil region" evidence="15">
    <location>
        <begin position="214"/>
        <end position="241"/>
    </location>
</feature>
<evidence type="ECO:0000256" key="14">
    <source>
        <dbReference type="ARBA" id="ARBA00051245"/>
    </source>
</evidence>
<dbReference type="EMBL" id="JAHUZE010000003">
    <property type="protein sequence ID" value="MBV7380160.1"/>
    <property type="molecule type" value="Genomic_DNA"/>
</dbReference>
<keyword evidence="13 16" id="KW-0472">Membrane</keyword>
<evidence type="ECO:0000256" key="16">
    <source>
        <dbReference type="SAM" id="Phobius"/>
    </source>
</evidence>
<dbReference type="PANTHER" id="PTHR32309">
    <property type="entry name" value="TYROSINE-PROTEIN KINASE"/>
    <property type="match status" value="1"/>
</dbReference>
<dbReference type="Pfam" id="PF02706">
    <property type="entry name" value="Wzz"/>
    <property type="match status" value="1"/>
</dbReference>
<comment type="subcellular location">
    <subcellularLocation>
        <location evidence="1">Cell inner membrane</location>
        <topology evidence="1">Multi-pass membrane protein</topology>
    </subcellularLocation>
</comment>
<sequence>MNYGSQREFERGIQEPAPHEIDLLELFATIWRGKGRVLAAAIVAMIAGAYYAYGVATPTYTARASVALENRQEQMIELESVMSGLSGDQATINTESEILRSRRLAQKLVVQQGLTDDPEFNPFIRPSRTYSISGLKERLLGQVPQTPTEKRVLDVTTNNLMSAISVSNVRSSYVFNIQLVTTDPEKSARLANGLADLYIEDQIVLKNEATERAISWLSQRVATLQSELEIAEQKAQDFAAQTTLVNSETLEALGLQVKNVRARIADVRATRDEGAIRIAEMEAARESGETEVMRLAASDSRFDQLADQRTSKAALLIRFDEVLSAIKADHQRAALQLSSLQSGLARLESNFDEQSTDLVKLEQLQREAGAARSLYEFFLTRMKETAVQTGMQQADSRLLSEAIEPNGPSAPRTSLVLVLSGMLGLMGGVGSVLVREMKQDSFRTAEDLAQTTGASVLGQIPSIPEKARKNVLEFFIRNPTSPAAEAIRNLRTSLMLSDLDNPPKVIMTTSSIPGEGKTTNSLALALNFAGLGKKVLLLEGDIRRRVFAEYFDITNKSGFLGVLSGESEFEDVVTHHEGLGIDVLIGVKSDTNAADLFSSERFAEFLSECRDRYDIVVIDTAPVLVVPDSRIIAHHVDAIVFTVKWDATTKVQVTSALRQFEMVGKPVTGLALSQIDPKGMQRYGYGGRYGAYAAYGSDYDQ</sequence>
<keyword evidence="8 16" id="KW-0812">Transmembrane</keyword>
<evidence type="ECO:0000256" key="7">
    <source>
        <dbReference type="ARBA" id="ARBA00022679"/>
    </source>
</evidence>
<evidence type="ECO:0000256" key="8">
    <source>
        <dbReference type="ARBA" id="ARBA00022692"/>
    </source>
</evidence>
<feature type="domain" description="Tyrosine-protein kinase G-rich" evidence="19">
    <location>
        <begin position="361"/>
        <end position="437"/>
    </location>
</feature>
<keyword evidence="11" id="KW-0067">ATP-binding</keyword>
<dbReference type="Proteomes" id="UP000756530">
    <property type="component" value="Unassembled WGS sequence"/>
</dbReference>
<dbReference type="InterPro" id="IPR003856">
    <property type="entry name" value="LPS_length_determ_N"/>
</dbReference>
<dbReference type="RefSeq" id="WP_218393350.1">
    <property type="nucleotide sequence ID" value="NZ_JAHUZE010000003.1"/>
</dbReference>
<dbReference type="CDD" id="cd05387">
    <property type="entry name" value="BY-kinase"/>
    <property type="match status" value="1"/>
</dbReference>
<comment type="caution">
    <text evidence="20">The sequence shown here is derived from an EMBL/GenBank/DDBJ whole genome shotgun (WGS) entry which is preliminary data.</text>
</comment>
<evidence type="ECO:0000256" key="11">
    <source>
        <dbReference type="ARBA" id="ARBA00022840"/>
    </source>
</evidence>
<accession>A0ABS6T592</accession>
<keyword evidence="15" id="KW-0175">Coiled coil</keyword>
<dbReference type="InterPro" id="IPR005702">
    <property type="entry name" value="Wzc-like_C"/>
</dbReference>
<dbReference type="InterPro" id="IPR032807">
    <property type="entry name" value="GNVR"/>
</dbReference>
<dbReference type="Pfam" id="PF13807">
    <property type="entry name" value="GNVR"/>
    <property type="match status" value="1"/>
</dbReference>
<dbReference type="NCBIfam" id="TIGR01007">
    <property type="entry name" value="eps_fam"/>
    <property type="match status" value="1"/>
</dbReference>
<comment type="similarity">
    <text evidence="3">Belongs to the etk/wzc family.</text>
</comment>
<evidence type="ECO:0000256" key="2">
    <source>
        <dbReference type="ARBA" id="ARBA00007316"/>
    </source>
</evidence>
<evidence type="ECO:0000256" key="15">
    <source>
        <dbReference type="SAM" id="Coils"/>
    </source>
</evidence>
<dbReference type="InterPro" id="IPR025669">
    <property type="entry name" value="AAA_dom"/>
</dbReference>
<evidence type="ECO:0000259" key="18">
    <source>
        <dbReference type="Pfam" id="PF13614"/>
    </source>
</evidence>
<dbReference type="Pfam" id="PF13614">
    <property type="entry name" value="AAA_31"/>
    <property type="match status" value="1"/>
</dbReference>
<dbReference type="InterPro" id="IPR050445">
    <property type="entry name" value="Bact_polysacc_biosynth/exp"/>
</dbReference>
<feature type="transmembrane region" description="Helical" evidence="16">
    <location>
        <begin position="37"/>
        <end position="56"/>
    </location>
</feature>
<evidence type="ECO:0000256" key="10">
    <source>
        <dbReference type="ARBA" id="ARBA00022777"/>
    </source>
</evidence>
<evidence type="ECO:0000256" key="12">
    <source>
        <dbReference type="ARBA" id="ARBA00022989"/>
    </source>
</evidence>
<name>A0ABS6T592_9RHOB</name>
<comment type="similarity">
    <text evidence="2">Belongs to the CpsD/CapB family.</text>
</comment>
<keyword evidence="5" id="KW-1003">Cell membrane</keyword>
<evidence type="ECO:0000256" key="9">
    <source>
        <dbReference type="ARBA" id="ARBA00022741"/>
    </source>
</evidence>
<gene>
    <name evidence="20" type="ORF">KJP28_14605</name>
</gene>
<evidence type="ECO:0000256" key="6">
    <source>
        <dbReference type="ARBA" id="ARBA00022519"/>
    </source>
</evidence>
<keyword evidence="9" id="KW-0547">Nucleotide-binding</keyword>
<dbReference type="EC" id="2.7.10.2" evidence="4"/>
<evidence type="ECO:0000256" key="13">
    <source>
        <dbReference type="ARBA" id="ARBA00023136"/>
    </source>
</evidence>
<comment type="catalytic activity">
    <reaction evidence="14">
        <text>L-tyrosyl-[protein] + ATP = O-phospho-L-tyrosyl-[protein] + ADP + H(+)</text>
        <dbReference type="Rhea" id="RHEA:10596"/>
        <dbReference type="Rhea" id="RHEA-COMP:10136"/>
        <dbReference type="Rhea" id="RHEA-COMP:20101"/>
        <dbReference type="ChEBI" id="CHEBI:15378"/>
        <dbReference type="ChEBI" id="CHEBI:30616"/>
        <dbReference type="ChEBI" id="CHEBI:46858"/>
        <dbReference type="ChEBI" id="CHEBI:61978"/>
        <dbReference type="ChEBI" id="CHEBI:456216"/>
        <dbReference type="EC" id="2.7.10.2"/>
    </reaction>
</comment>
<evidence type="ECO:0000256" key="4">
    <source>
        <dbReference type="ARBA" id="ARBA00011903"/>
    </source>
</evidence>
<dbReference type="GO" id="GO:0004715">
    <property type="term" value="F:non-membrane spanning protein tyrosine kinase activity"/>
    <property type="evidence" value="ECO:0007669"/>
    <property type="project" value="UniProtKB-EC"/>
</dbReference>
<proteinExistence type="inferred from homology"/>
<evidence type="ECO:0000256" key="1">
    <source>
        <dbReference type="ARBA" id="ARBA00004429"/>
    </source>
</evidence>
<dbReference type="PANTHER" id="PTHR32309:SF13">
    <property type="entry name" value="FERRIC ENTEROBACTIN TRANSPORT PROTEIN FEPE"/>
    <property type="match status" value="1"/>
</dbReference>
<evidence type="ECO:0000313" key="21">
    <source>
        <dbReference type="Proteomes" id="UP000756530"/>
    </source>
</evidence>
<keyword evidence="12 16" id="KW-1133">Transmembrane helix</keyword>
<keyword evidence="6" id="KW-0997">Cell inner membrane</keyword>
<evidence type="ECO:0000259" key="19">
    <source>
        <dbReference type="Pfam" id="PF13807"/>
    </source>
</evidence>
<feature type="domain" description="AAA" evidence="18">
    <location>
        <begin position="505"/>
        <end position="630"/>
    </location>
</feature>
<keyword evidence="21" id="KW-1185">Reference proteome</keyword>
<keyword evidence="7 20" id="KW-0808">Transferase</keyword>
<evidence type="ECO:0000259" key="17">
    <source>
        <dbReference type="Pfam" id="PF02706"/>
    </source>
</evidence>
<evidence type="ECO:0000313" key="20">
    <source>
        <dbReference type="EMBL" id="MBV7380160.1"/>
    </source>
</evidence>